<dbReference type="InterPro" id="IPR001314">
    <property type="entry name" value="Peptidase_S1A"/>
</dbReference>
<protein>
    <submittedName>
        <fullName evidence="9">Putative trypsin-like serine protease</fullName>
    </submittedName>
</protein>
<dbReference type="PANTHER" id="PTHR24276:SF95">
    <property type="entry name" value="PEPTIDASE S1 DOMAIN-CONTAINING PROTEIN"/>
    <property type="match status" value="1"/>
</dbReference>
<proteinExistence type="inferred from homology"/>
<dbReference type="InterPro" id="IPR043504">
    <property type="entry name" value="Peptidase_S1_PA_chymotrypsin"/>
</dbReference>
<dbReference type="SUPFAM" id="SSF50494">
    <property type="entry name" value="Trypsin-like serine proteases"/>
    <property type="match status" value="1"/>
</dbReference>
<accession>A0A6M2DUH7</accession>
<feature type="chain" id="PRO_5026823609" evidence="7">
    <location>
        <begin position="17"/>
        <end position="256"/>
    </location>
</feature>
<keyword evidence="5" id="KW-1015">Disulfide bond</keyword>
<feature type="signal peptide" evidence="7">
    <location>
        <begin position="1"/>
        <end position="16"/>
    </location>
</feature>
<organism evidence="9">
    <name type="scientific">Xenopsylla cheopis</name>
    <name type="common">Oriental rat flea</name>
    <name type="synonym">Pulex cheopis</name>
    <dbReference type="NCBI Taxonomy" id="163159"/>
    <lineage>
        <taxon>Eukaryota</taxon>
        <taxon>Metazoa</taxon>
        <taxon>Ecdysozoa</taxon>
        <taxon>Arthropoda</taxon>
        <taxon>Hexapoda</taxon>
        <taxon>Insecta</taxon>
        <taxon>Pterygota</taxon>
        <taxon>Neoptera</taxon>
        <taxon>Endopterygota</taxon>
        <taxon>Siphonaptera</taxon>
        <taxon>Pulicidae</taxon>
        <taxon>Xenopsyllinae</taxon>
        <taxon>Xenopsylla</taxon>
    </lineage>
</organism>
<evidence type="ECO:0000256" key="4">
    <source>
        <dbReference type="ARBA" id="ARBA00022825"/>
    </source>
</evidence>
<dbReference type="Gene3D" id="2.40.10.10">
    <property type="entry name" value="Trypsin-like serine proteases"/>
    <property type="match status" value="1"/>
</dbReference>
<dbReference type="GO" id="GO:0006508">
    <property type="term" value="P:proteolysis"/>
    <property type="evidence" value="ECO:0007669"/>
    <property type="project" value="UniProtKB-KW"/>
</dbReference>
<dbReference type="PRINTS" id="PR00722">
    <property type="entry name" value="CHYMOTRYPSIN"/>
</dbReference>
<feature type="domain" description="Peptidase S1" evidence="8">
    <location>
        <begin position="24"/>
        <end position="253"/>
    </location>
</feature>
<dbReference type="Pfam" id="PF00089">
    <property type="entry name" value="Trypsin"/>
    <property type="match status" value="1"/>
</dbReference>
<dbReference type="InterPro" id="IPR018114">
    <property type="entry name" value="TRYPSIN_HIS"/>
</dbReference>
<dbReference type="InterPro" id="IPR033116">
    <property type="entry name" value="TRYPSIN_SER"/>
</dbReference>
<evidence type="ECO:0000256" key="2">
    <source>
        <dbReference type="ARBA" id="ARBA00022670"/>
    </source>
</evidence>
<evidence type="ECO:0000256" key="7">
    <source>
        <dbReference type="SAM" id="SignalP"/>
    </source>
</evidence>
<keyword evidence="7" id="KW-0732">Signal</keyword>
<dbReference type="GO" id="GO:0004252">
    <property type="term" value="F:serine-type endopeptidase activity"/>
    <property type="evidence" value="ECO:0007669"/>
    <property type="project" value="InterPro"/>
</dbReference>
<comment type="similarity">
    <text evidence="1">Belongs to the peptidase S1 family.</text>
</comment>
<evidence type="ECO:0000313" key="9">
    <source>
        <dbReference type="EMBL" id="NOV49949.1"/>
    </source>
</evidence>
<dbReference type="PROSITE" id="PS00134">
    <property type="entry name" value="TRYPSIN_HIS"/>
    <property type="match status" value="1"/>
</dbReference>
<dbReference type="InterPro" id="IPR001254">
    <property type="entry name" value="Trypsin_dom"/>
</dbReference>
<dbReference type="CDD" id="cd00190">
    <property type="entry name" value="Tryp_SPc"/>
    <property type="match status" value="1"/>
</dbReference>
<name>A0A6M2DUH7_XENCH</name>
<dbReference type="InterPro" id="IPR009003">
    <property type="entry name" value="Peptidase_S1_PA"/>
</dbReference>
<reference evidence="9" key="1">
    <citation type="submission" date="2020-03" db="EMBL/GenBank/DDBJ databases">
        <title>Transcriptomic Profiling of the Digestive Tract of the Rat Flea, Xenopsylla cheopis, Following Blood Feeding and Infection with Yersinia pestis.</title>
        <authorList>
            <person name="Bland D.M."/>
            <person name="Martens C.A."/>
            <person name="Virtaneva K."/>
            <person name="Kanakabandi K."/>
            <person name="Long D."/>
            <person name="Rosenke R."/>
            <person name="Saturday G.A."/>
            <person name="Hoyt F.H."/>
            <person name="Bruno D.P."/>
            <person name="Ribeiro J.M.C."/>
            <person name="Hinnebusch J."/>
        </authorList>
    </citation>
    <scope>NUCLEOTIDE SEQUENCE</scope>
</reference>
<dbReference type="PANTHER" id="PTHR24276">
    <property type="entry name" value="POLYSERASE-RELATED"/>
    <property type="match status" value="1"/>
</dbReference>
<dbReference type="EMBL" id="GIIL01006223">
    <property type="protein sequence ID" value="NOV49949.1"/>
    <property type="molecule type" value="Transcribed_RNA"/>
</dbReference>
<keyword evidence="4 6" id="KW-0720">Serine protease</keyword>
<dbReference type="PROSITE" id="PS00135">
    <property type="entry name" value="TRYPSIN_SER"/>
    <property type="match status" value="1"/>
</dbReference>
<dbReference type="InterPro" id="IPR050430">
    <property type="entry name" value="Peptidase_S1"/>
</dbReference>
<keyword evidence="3 6" id="KW-0378">Hydrolase</keyword>
<sequence length="256" mass="28420">MNSLIVLLLGLACVCAYQDHSSRIVNGQEAQVGQFPIQVFLDLTLKTNDKSRCGGSLLSDRWVLTAAHCFDNLKDIQVFVGAHDISKSDELNRQTRKVAKYLQHEKYDQSTLEYDIGLLKLATPIICNDYAKLTKLNKDKSKTFVGKTATVSGWGIFKDFPNFKLPDKLQYTTLEVQPQEDCKKVWGAYIRDYTICAKHEKQSICIGDSGGPLTVDGLQIGVVSFGSTPCAQDIPSGFVNVASFLDWIQEQTGLTL</sequence>
<dbReference type="FunFam" id="2.40.10.10:FF:000034">
    <property type="entry name" value="Eupolytin"/>
    <property type="match status" value="1"/>
</dbReference>
<evidence type="ECO:0000256" key="6">
    <source>
        <dbReference type="RuleBase" id="RU363034"/>
    </source>
</evidence>
<evidence type="ECO:0000259" key="8">
    <source>
        <dbReference type="PROSITE" id="PS50240"/>
    </source>
</evidence>
<evidence type="ECO:0000256" key="5">
    <source>
        <dbReference type="ARBA" id="ARBA00023157"/>
    </source>
</evidence>
<evidence type="ECO:0000256" key="3">
    <source>
        <dbReference type="ARBA" id="ARBA00022801"/>
    </source>
</evidence>
<dbReference type="SMART" id="SM00020">
    <property type="entry name" value="Tryp_SPc"/>
    <property type="match status" value="1"/>
</dbReference>
<dbReference type="PROSITE" id="PS50240">
    <property type="entry name" value="TRYPSIN_DOM"/>
    <property type="match status" value="1"/>
</dbReference>
<evidence type="ECO:0000256" key="1">
    <source>
        <dbReference type="ARBA" id="ARBA00007664"/>
    </source>
</evidence>
<keyword evidence="2 6" id="KW-0645">Protease</keyword>
<dbReference type="AlphaFoldDB" id="A0A6M2DUH7"/>